<organism evidence="1 2">
    <name type="scientific">Hygrophoropsis aurantiaca</name>
    <dbReference type="NCBI Taxonomy" id="72124"/>
    <lineage>
        <taxon>Eukaryota</taxon>
        <taxon>Fungi</taxon>
        <taxon>Dikarya</taxon>
        <taxon>Basidiomycota</taxon>
        <taxon>Agaricomycotina</taxon>
        <taxon>Agaricomycetes</taxon>
        <taxon>Agaricomycetidae</taxon>
        <taxon>Boletales</taxon>
        <taxon>Coniophorineae</taxon>
        <taxon>Hygrophoropsidaceae</taxon>
        <taxon>Hygrophoropsis</taxon>
    </lineage>
</organism>
<comment type="caution">
    <text evidence="1">The sequence shown here is derived from an EMBL/GenBank/DDBJ whole genome shotgun (WGS) entry which is preliminary data.</text>
</comment>
<evidence type="ECO:0000313" key="2">
    <source>
        <dbReference type="Proteomes" id="UP000790377"/>
    </source>
</evidence>
<dbReference type="EMBL" id="MU267696">
    <property type="protein sequence ID" value="KAH7910893.1"/>
    <property type="molecule type" value="Genomic_DNA"/>
</dbReference>
<reference evidence="1" key="1">
    <citation type="journal article" date="2021" name="New Phytol.">
        <title>Evolutionary innovations through gain and loss of genes in the ectomycorrhizal Boletales.</title>
        <authorList>
            <person name="Wu G."/>
            <person name="Miyauchi S."/>
            <person name="Morin E."/>
            <person name="Kuo A."/>
            <person name="Drula E."/>
            <person name="Varga T."/>
            <person name="Kohler A."/>
            <person name="Feng B."/>
            <person name="Cao Y."/>
            <person name="Lipzen A."/>
            <person name="Daum C."/>
            <person name="Hundley H."/>
            <person name="Pangilinan J."/>
            <person name="Johnson J."/>
            <person name="Barry K."/>
            <person name="LaButti K."/>
            <person name="Ng V."/>
            <person name="Ahrendt S."/>
            <person name="Min B."/>
            <person name="Choi I.G."/>
            <person name="Park H."/>
            <person name="Plett J.M."/>
            <person name="Magnuson J."/>
            <person name="Spatafora J.W."/>
            <person name="Nagy L.G."/>
            <person name="Henrissat B."/>
            <person name="Grigoriev I.V."/>
            <person name="Yang Z.L."/>
            <person name="Xu J."/>
            <person name="Martin F.M."/>
        </authorList>
    </citation>
    <scope>NUCLEOTIDE SEQUENCE</scope>
    <source>
        <strain evidence="1">ATCC 28755</strain>
    </source>
</reference>
<proteinExistence type="predicted"/>
<sequence length="138" mass="15093">MTRTERSNYPRAIVRDRSESKSGLDKSIRKHGAGPHNWGNIADEKYLEAAGLDDEERELAEVTGKPEVKKRPDLERKTSSFTEEEREDAIKFRKGALKGQDIDLSAIARTSAAVSTSPPSRAPVVVVGGADTNALEDS</sequence>
<accession>A0ACB8ACP1</accession>
<dbReference type="Proteomes" id="UP000790377">
    <property type="component" value="Unassembled WGS sequence"/>
</dbReference>
<protein>
    <submittedName>
        <fullName evidence="1">Uncharacterized protein</fullName>
    </submittedName>
</protein>
<name>A0ACB8ACP1_9AGAM</name>
<keyword evidence="2" id="KW-1185">Reference proteome</keyword>
<gene>
    <name evidence="1" type="ORF">BJ138DRAFT_1151831</name>
</gene>
<evidence type="ECO:0000313" key="1">
    <source>
        <dbReference type="EMBL" id="KAH7910893.1"/>
    </source>
</evidence>